<name>A0AA43TYZ0_9LECA</name>
<dbReference type="SUPFAM" id="SSF53335">
    <property type="entry name" value="S-adenosyl-L-methionine-dependent methyltransferases"/>
    <property type="match status" value="1"/>
</dbReference>
<protein>
    <submittedName>
        <fullName evidence="1">Secondary metabolism biosynthetic enzyme</fullName>
    </submittedName>
</protein>
<organism evidence="1 2">
    <name type="scientific">Ramalina farinacea</name>
    <dbReference type="NCBI Taxonomy" id="258253"/>
    <lineage>
        <taxon>Eukaryota</taxon>
        <taxon>Fungi</taxon>
        <taxon>Dikarya</taxon>
        <taxon>Ascomycota</taxon>
        <taxon>Pezizomycotina</taxon>
        <taxon>Lecanoromycetes</taxon>
        <taxon>OSLEUM clade</taxon>
        <taxon>Lecanoromycetidae</taxon>
        <taxon>Lecanorales</taxon>
        <taxon>Lecanorineae</taxon>
        <taxon>Ramalinaceae</taxon>
        <taxon>Ramalina</taxon>
    </lineage>
</organism>
<dbReference type="Gene3D" id="3.40.50.150">
    <property type="entry name" value="Vaccinia Virus protein VP39"/>
    <property type="match status" value="1"/>
</dbReference>
<evidence type="ECO:0000313" key="1">
    <source>
        <dbReference type="EMBL" id="MDI1491445.1"/>
    </source>
</evidence>
<dbReference type="AlphaFoldDB" id="A0AA43TYZ0"/>
<dbReference type="EMBL" id="JAPUFD010000014">
    <property type="protein sequence ID" value="MDI1491445.1"/>
    <property type="molecule type" value="Genomic_DNA"/>
</dbReference>
<dbReference type="InterPro" id="IPR045851">
    <property type="entry name" value="AMP-bd_C_sf"/>
</dbReference>
<accession>A0AA43TYZ0</accession>
<proteinExistence type="predicted"/>
<dbReference type="Gene3D" id="3.30.300.30">
    <property type="match status" value="1"/>
</dbReference>
<gene>
    <name evidence="1" type="ORF">OHK93_002654</name>
</gene>
<comment type="caution">
    <text evidence="1">The sequence shown here is derived from an EMBL/GenBank/DDBJ whole genome shotgun (WGS) entry which is preliminary data.</text>
</comment>
<evidence type="ECO:0000313" key="2">
    <source>
        <dbReference type="Proteomes" id="UP001161017"/>
    </source>
</evidence>
<keyword evidence="2" id="KW-1185">Reference proteome</keyword>
<reference evidence="1" key="1">
    <citation type="journal article" date="2023" name="Genome Biol. Evol.">
        <title>First Whole Genome Sequence and Flow Cytometry Genome Size Data for the Lichen-Forming Fungus Ramalina farinacea (Ascomycota).</title>
        <authorList>
            <person name="Llewellyn T."/>
            <person name="Mian S."/>
            <person name="Hill R."/>
            <person name="Leitch I.J."/>
            <person name="Gaya E."/>
        </authorList>
    </citation>
    <scope>NUCLEOTIDE SEQUENCE</scope>
    <source>
        <strain evidence="1">LIQ254RAFAR</strain>
    </source>
</reference>
<dbReference type="Proteomes" id="UP001161017">
    <property type="component" value="Unassembled WGS sequence"/>
</dbReference>
<dbReference type="InterPro" id="IPR029063">
    <property type="entry name" value="SAM-dependent_MTases_sf"/>
</dbReference>
<sequence>MDGSEAAGAYTVFDRGVYTAIENNVQPEAIGRDFTEWFPAYDGSLLDKGEMNEWLDDTIETILACNSGHPLNVLELGRGSEMVLFNITKKLTSYLRLELSQTAVEFVARTAGSIPDLANKVQVYQGTGTDLHALGSASPNLVVINSVAQYLPSRNNLFEIVEGLLNLDSVQTIFFGDVRSYALQRDFMVRKVLRKERKEVSRATVRDAMTELAQAELELLVDPAFFTSRPNHFSNRIEHVEVLPKKMKANNAAIIHLRNPDQSGGVQQQEMNEVRDEEWINFMDHKMGSESLLRRLEISHPVTVAVSNIPFSKTILERHVIDALDNGAWDDGTDWLSSVHQRKQNCRSLSAVDLVSLAQQAGYQAATSWARQHSQRGGLDAIFHSLPPSSGSSRVIFRLPTDHQGRKPSTFSNQPLQQQARQTIQQQLYGTLQAQIPSYMLPEDTVILEKFPMNADGVNRKALARLG</sequence>